<reference evidence="3" key="1">
    <citation type="journal article" date="2019" name="Int. J. Syst. Evol. Microbiol.">
        <title>The Global Catalogue of Microorganisms (GCM) 10K type strain sequencing project: providing services to taxonomists for standard genome sequencing and annotation.</title>
        <authorList>
            <consortium name="The Broad Institute Genomics Platform"/>
            <consortium name="The Broad Institute Genome Sequencing Center for Infectious Disease"/>
            <person name="Wu L."/>
            <person name="Ma J."/>
        </authorList>
    </citation>
    <scope>NUCLEOTIDE SEQUENCE [LARGE SCALE GENOMIC DNA]</scope>
    <source>
        <strain evidence="3">KCTC 42423</strain>
    </source>
</reference>
<organism evidence="2 3">
    <name type="scientific">Aquimarina hainanensis</name>
    <dbReference type="NCBI Taxonomy" id="1578017"/>
    <lineage>
        <taxon>Bacteria</taxon>
        <taxon>Pseudomonadati</taxon>
        <taxon>Bacteroidota</taxon>
        <taxon>Flavobacteriia</taxon>
        <taxon>Flavobacteriales</taxon>
        <taxon>Flavobacteriaceae</taxon>
        <taxon>Aquimarina</taxon>
    </lineage>
</organism>
<accession>A0ABW5NAC6</accession>
<evidence type="ECO:0000256" key="1">
    <source>
        <dbReference type="SAM" id="Coils"/>
    </source>
</evidence>
<keyword evidence="1" id="KW-0175">Coiled coil</keyword>
<evidence type="ECO:0000313" key="3">
    <source>
        <dbReference type="Proteomes" id="UP001597459"/>
    </source>
</evidence>
<name>A0ABW5NAC6_9FLAO</name>
<comment type="caution">
    <text evidence="2">The sequence shown here is derived from an EMBL/GenBank/DDBJ whole genome shotgun (WGS) entry which is preliminary data.</text>
</comment>
<keyword evidence="3" id="KW-1185">Reference proteome</keyword>
<dbReference type="SUPFAM" id="SSF47781">
    <property type="entry name" value="RuvA domain 2-like"/>
    <property type="match status" value="2"/>
</dbReference>
<sequence length="282" mass="33521">MKNIKSHFEMHERFRNGIFLLLVILFLGGLAFFFYPVEEKEYHLTELENYQKEIDSLKLEEEIKRQERKKVSFNPNFISDYKGYILGMSVEELDRLHAYRKKGLWITSAKDFQKVTQVSDSLLNAMIPLFLFPEWSVKSRNLRTVSIHRIKKDLNFVSAEELIGTCKIPDFIAERIIKYRDKLQGFLADEQLEEVYGLYKWQRENILKLYTVKQKKTVQKINVNKATVEELLTVPYFDFETAIQIREFIEENKSISELGELRGIEGFDRFKINRIALYLYAD</sequence>
<dbReference type="PANTHER" id="PTHR21180:SF32">
    <property type="entry name" value="ENDONUCLEASE_EXONUCLEASE_PHOSPHATASE FAMILY DOMAIN-CONTAINING PROTEIN 1"/>
    <property type="match status" value="1"/>
</dbReference>
<dbReference type="RefSeq" id="WP_378256528.1">
    <property type="nucleotide sequence ID" value="NZ_JBHSJV010000001.1"/>
</dbReference>
<dbReference type="PANTHER" id="PTHR21180">
    <property type="entry name" value="ENDONUCLEASE/EXONUCLEASE/PHOSPHATASE FAMILY DOMAIN-CONTAINING PROTEIN 1"/>
    <property type="match status" value="1"/>
</dbReference>
<dbReference type="Pfam" id="PF12836">
    <property type="entry name" value="HHH_3"/>
    <property type="match status" value="1"/>
</dbReference>
<proteinExistence type="predicted"/>
<dbReference type="InterPro" id="IPR010994">
    <property type="entry name" value="RuvA_2-like"/>
</dbReference>
<dbReference type="EMBL" id="JBHULX010000017">
    <property type="protein sequence ID" value="MFD2591143.1"/>
    <property type="molecule type" value="Genomic_DNA"/>
</dbReference>
<dbReference type="InterPro" id="IPR051675">
    <property type="entry name" value="Endo/Exo/Phosphatase_dom_1"/>
</dbReference>
<evidence type="ECO:0000313" key="2">
    <source>
        <dbReference type="EMBL" id="MFD2591143.1"/>
    </source>
</evidence>
<protein>
    <submittedName>
        <fullName evidence="2">Helix-hairpin-helix domain-containing protein</fullName>
    </submittedName>
</protein>
<gene>
    <name evidence="2" type="ORF">ACFSTE_09895</name>
</gene>
<feature type="coiled-coil region" evidence="1">
    <location>
        <begin position="40"/>
        <end position="67"/>
    </location>
</feature>
<dbReference type="Gene3D" id="1.10.150.280">
    <property type="entry name" value="AF1531-like domain"/>
    <property type="match status" value="1"/>
</dbReference>
<dbReference type="Proteomes" id="UP001597459">
    <property type="component" value="Unassembled WGS sequence"/>
</dbReference>